<accession>A0A443RV37</accession>
<evidence type="ECO:0000256" key="6">
    <source>
        <dbReference type="ARBA" id="ARBA00023098"/>
    </source>
</evidence>
<evidence type="ECO:0000256" key="4">
    <source>
        <dbReference type="ARBA" id="ARBA00022857"/>
    </source>
</evidence>
<dbReference type="InterPro" id="IPR016039">
    <property type="entry name" value="Thiolase-like"/>
</dbReference>
<dbReference type="Proteomes" id="UP000288716">
    <property type="component" value="Unassembled WGS sequence"/>
</dbReference>
<protein>
    <submittedName>
        <fullName evidence="10">Fatty acid synthase-like protein</fullName>
    </submittedName>
</protein>
<dbReference type="PANTHER" id="PTHR43775">
    <property type="entry name" value="FATTY ACID SYNTHASE"/>
    <property type="match status" value="1"/>
</dbReference>
<dbReference type="VEuPathDB" id="VectorBase:LDEU012807"/>
<sequence>KIALPVRRGQLRSINKFDFDFFKHTEEEANLIDPQIRLLHETTYEAIYDAGLIVEDLRGSNTGVYIGTCYNDTESAQRSKQFDVDAIISITASRISATFDFRGPCFVNDTACASSLSCLNEAYLAMKNGITDNIIVGGL</sequence>
<dbReference type="SUPFAM" id="SSF53901">
    <property type="entry name" value="Thiolase-like"/>
    <property type="match status" value="1"/>
</dbReference>
<keyword evidence="1" id="KW-0596">Phosphopantetheine</keyword>
<dbReference type="AlphaFoldDB" id="A0A443RV37"/>
<keyword evidence="2" id="KW-0444">Lipid biosynthesis</keyword>
<feature type="non-terminal residue" evidence="10">
    <location>
        <position position="1"/>
    </location>
</feature>
<dbReference type="InterPro" id="IPR050091">
    <property type="entry name" value="PKS_NRPS_Biosynth_Enz"/>
</dbReference>
<evidence type="ECO:0000313" key="11">
    <source>
        <dbReference type="Proteomes" id="UP000288716"/>
    </source>
</evidence>
<dbReference type="GO" id="GO:0004312">
    <property type="term" value="F:fatty acid synthase activity"/>
    <property type="evidence" value="ECO:0007669"/>
    <property type="project" value="TreeGrafter"/>
</dbReference>
<feature type="non-terminal residue" evidence="10">
    <location>
        <position position="139"/>
    </location>
</feature>
<keyword evidence="7" id="KW-0275">Fatty acid biosynthesis</keyword>
<organism evidence="10 11">
    <name type="scientific">Leptotrombidium deliense</name>
    <dbReference type="NCBI Taxonomy" id="299467"/>
    <lineage>
        <taxon>Eukaryota</taxon>
        <taxon>Metazoa</taxon>
        <taxon>Ecdysozoa</taxon>
        <taxon>Arthropoda</taxon>
        <taxon>Chelicerata</taxon>
        <taxon>Arachnida</taxon>
        <taxon>Acari</taxon>
        <taxon>Acariformes</taxon>
        <taxon>Trombidiformes</taxon>
        <taxon>Prostigmata</taxon>
        <taxon>Anystina</taxon>
        <taxon>Parasitengona</taxon>
        <taxon>Trombiculoidea</taxon>
        <taxon>Trombiculidae</taxon>
        <taxon>Leptotrombidium</taxon>
    </lineage>
</organism>
<comment type="caution">
    <text evidence="10">The sequence shown here is derived from an EMBL/GenBank/DDBJ whole genome shotgun (WGS) entry which is preliminary data.</text>
</comment>
<feature type="domain" description="Ketosynthase family 3 (KS3)" evidence="9">
    <location>
        <begin position="1"/>
        <end position="139"/>
    </location>
</feature>
<evidence type="ECO:0000259" key="9">
    <source>
        <dbReference type="PROSITE" id="PS52004"/>
    </source>
</evidence>
<evidence type="ECO:0000256" key="3">
    <source>
        <dbReference type="ARBA" id="ARBA00022832"/>
    </source>
</evidence>
<dbReference type="OrthoDB" id="6496336at2759"/>
<evidence type="ECO:0000256" key="2">
    <source>
        <dbReference type="ARBA" id="ARBA00022516"/>
    </source>
</evidence>
<dbReference type="EMBL" id="NCKV01028596">
    <property type="protein sequence ID" value="RWS19233.1"/>
    <property type="molecule type" value="Genomic_DNA"/>
</dbReference>
<keyword evidence="4" id="KW-0521">NADP</keyword>
<evidence type="ECO:0000256" key="7">
    <source>
        <dbReference type="ARBA" id="ARBA00023160"/>
    </source>
</evidence>
<dbReference type="GO" id="GO:0016491">
    <property type="term" value="F:oxidoreductase activity"/>
    <property type="evidence" value="ECO:0007669"/>
    <property type="project" value="UniProtKB-KW"/>
</dbReference>
<dbReference type="PANTHER" id="PTHR43775:SF7">
    <property type="entry name" value="FATTY ACID SYNTHASE"/>
    <property type="match status" value="1"/>
</dbReference>
<dbReference type="PROSITE" id="PS52004">
    <property type="entry name" value="KS3_2"/>
    <property type="match status" value="1"/>
</dbReference>
<keyword evidence="11" id="KW-1185">Reference proteome</keyword>
<dbReference type="GO" id="GO:0006633">
    <property type="term" value="P:fatty acid biosynthetic process"/>
    <property type="evidence" value="ECO:0007669"/>
    <property type="project" value="UniProtKB-KW"/>
</dbReference>
<dbReference type="Pfam" id="PF00109">
    <property type="entry name" value="ketoacyl-synt"/>
    <property type="match status" value="1"/>
</dbReference>
<proteinExistence type="predicted"/>
<dbReference type="Gene3D" id="3.40.47.10">
    <property type="match status" value="1"/>
</dbReference>
<evidence type="ECO:0000313" key="10">
    <source>
        <dbReference type="EMBL" id="RWS19233.1"/>
    </source>
</evidence>
<gene>
    <name evidence="10" type="ORF">B4U80_08745</name>
</gene>
<keyword evidence="8" id="KW-0511">Multifunctional enzyme</keyword>
<name>A0A443RV37_9ACAR</name>
<keyword evidence="6" id="KW-0443">Lipid metabolism</keyword>
<dbReference type="InterPro" id="IPR014030">
    <property type="entry name" value="Ketoacyl_synth_N"/>
</dbReference>
<dbReference type="InterPro" id="IPR020841">
    <property type="entry name" value="PKS_Beta-ketoAc_synthase_dom"/>
</dbReference>
<evidence type="ECO:0000256" key="5">
    <source>
        <dbReference type="ARBA" id="ARBA00023002"/>
    </source>
</evidence>
<evidence type="ECO:0000256" key="1">
    <source>
        <dbReference type="ARBA" id="ARBA00022450"/>
    </source>
</evidence>
<reference evidence="10 11" key="1">
    <citation type="journal article" date="2018" name="Gigascience">
        <title>Genomes of trombidid mites reveal novel predicted allergens and laterally-transferred genes associated with secondary metabolism.</title>
        <authorList>
            <person name="Dong X."/>
            <person name="Chaisiri K."/>
            <person name="Xia D."/>
            <person name="Armstrong S.D."/>
            <person name="Fang Y."/>
            <person name="Donnelly M.J."/>
            <person name="Kadowaki T."/>
            <person name="McGarry J.W."/>
            <person name="Darby A.C."/>
            <person name="Makepeace B.L."/>
        </authorList>
    </citation>
    <scope>NUCLEOTIDE SEQUENCE [LARGE SCALE GENOMIC DNA]</scope>
    <source>
        <strain evidence="10">UoL-UT</strain>
    </source>
</reference>
<keyword evidence="3" id="KW-0276">Fatty acid metabolism</keyword>
<keyword evidence="5" id="KW-0560">Oxidoreductase</keyword>
<dbReference type="STRING" id="299467.A0A443RV37"/>
<evidence type="ECO:0000256" key="8">
    <source>
        <dbReference type="ARBA" id="ARBA00023268"/>
    </source>
</evidence>